<dbReference type="Proteomes" id="UP000593567">
    <property type="component" value="Unassembled WGS sequence"/>
</dbReference>
<keyword evidence="1" id="KW-0812">Transmembrane</keyword>
<dbReference type="PANTHER" id="PTHR47148">
    <property type="entry name" value="CYTOCHROME C OXIDASE ASSEMBLY FACTOR 1 HOMOLOG"/>
    <property type="match status" value="1"/>
</dbReference>
<name>A0A7J7K8Q3_BUGNE</name>
<comment type="caution">
    <text evidence="2">The sequence shown here is derived from an EMBL/GenBank/DDBJ whole genome shotgun (WGS) entry which is preliminary data.</text>
</comment>
<evidence type="ECO:0000313" key="3">
    <source>
        <dbReference type="Proteomes" id="UP000593567"/>
    </source>
</evidence>
<sequence length="173" mass="19847">MKLEKNLSYFGRILYVLRHNKRLMRTPLWTGVTLFVSGIGFSYYSIYITQKEYKSTEIYQTSIMHLKNYDPILEYVGDPISIKRVEMAEYTDNNVTMVIPFRGPKGKAKLIVNGVRGASNEVILDHLDVELSRSKKTWTFFKAQNTDIVSQPKSLNCESESKLPEGHLVKCGS</sequence>
<proteinExistence type="predicted"/>
<dbReference type="GO" id="GO:0033617">
    <property type="term" value="P:mitochondrial respiratory chain complex IV assembly"/>
    <property type="evidence" value="ECO:0007669"/>
    <property type="project" value="TreeGrafter"/>
</dbReference>
<reference evidence="2" key="1">
    <citation type="submission" date="2020-06" db="EMBL/GenBank/DDBJ databases">
        <title>Draft genome of Bugula neritina, a colonial animal packing powerful symbionts and potential medicines.</title>
        <authorList>
            <person name="Rayko M."/>
        </authorList>
    </citation>
    <scope>NUCLEOTIDE SEQUENCE [LARGE SCALE GENOMIC DNA]</scope>
    <source>
        <strain evidence="2">Kwan_BN1</strain>
    </source>
</reference>
<evidence type="ECO:0000256" key="1">
    <source>
        <dbReference type="SAM" id="Phobius"/>
    </source>
</evidence>
<dbReference type="GO" id="GO:0032981">
    <property type="term" value="P:mitochondrial respiratory chain complex I assembly"/>
    <property type="evidence" value="ECO:0007669"/>
    <property type="project" value="TreeGrafter"/>
</dbReference>
<evidence type="ECO:0008006" key="4">
    <source>
        <dbReference type="Google" id="ProtNLM"/>
    </source>
</evidence>
<dbReference type="InterPro" id="IPR014807">
    <property type="entry name" value="Coa1"/>
</dbReference>
<keyword evidence="3" id="KW-1185">Reference proteome</keyword>
<keyword evidence="1" id="KW-0472">Membrane</keyword>
<keyword evidence="1" id="KW-1133">Transmembrane helix</keyword>
<gene>
    <name evidence="2" type="ORF">EB796_007096</name>
</gene>
<feature type="transmembrane region" description="Helical" evidence="1">
    <location>
        <begin position="28"/>
        <end position="47"/>
    </location>
</feature>
<dbReference type="Pfam" id="PF08695">
    <property type="entry name" value="Coa1"/>
    <property type="match status" value="1"/>
</dbReference>
<evidence type="ECO:0000313" key="2">
    <source>
        <dbReference type="EMBL" id="KAF6034595.1"/>
    </source>
</evidence>
<dbReference type="EMBL" id="VXIV02001038">
    <property type="protein sequence ID" value="KAF6034595.1"/>
    <property type="molecule type" value="Genomic_DNA"/>
</dbReference>
<protein>
    <recommendedName>
        <fullName evidence="4">COA1</fullName>
    </recommendedName>
</protein>
<dbReference type="PANTHER" id="PTHR47148:SF1">
    <property type="entry name" value="CYTOCHROME C OXIDASE ASSEMBLY FACTOR 1 HOMOLOG"/>
    <property type="match status" value="1"/>
</dbReference>
<dbReference type="AlphaFoldDB" id="A0A7J7K8Q3"/>
<dbReference type="GO" id="GO:0005743">
    <property type="term" value="C:mitochondrial inner membrane"/>
    <property type="evidence" value="ECO:0007669"/>
    <property type="project" value="TreeGrafter"/>
</dbReference>
<organism evidence="2 3">
    <name type="scientific">Bugula neritina</name>
    <name type="common">Brown bryozoan</name>
    <name type="synonym">Sertularia neritina</name>
    <dbReference type="NCBI Taxonomy" id="10212"/>
    <lineage>
        <taxon>Eukaryota</taxon>
        <taxon>Metazoa</taxon>
        <taxon>Spiralia</taxon>
        <taxon>Lophotrochozoa</taxon>
        <taxon>Bryozoa</taxon>
        <taxon>Gymnolaemata</taxon>
        <taxon>Cheilostomatida</taxon>
        <taxon>Flustrina</taxon>
        <taxon>Buguloidea</taxon>
        <taxon>Bugulidae</taxon>
        <taxon>Bugula</taxon>
    </lineage>
</organism>
<accession>A0A7J7K8Q3</accession>